<dbReference type="RefSeq" id="WP_202969084.1">
    <property type="nucleotide sequence ID" value="NZ_AP028459.1"/>
</dbReference>
<sequence length="341" mass="37697">MLYSGLLVGANLLEPLERWLLYGTGQAAEPSGFTAYRVGLQEVEQLENAARVFREWDDQYGGGLRRKAVIGQLNEVNELLTHTQPPEIRRRLTAVLAHLAETVATMSWDSGQQATAQRYYVLAVRAARAAGDSAFAANSLAGMARQLLYLGRTADALELVRLAQEQATTATATVQAMLRTREAWAYAHLDRPSAFHRACDRAQETMGESAPSIDPYWIGYFDDSEMAGTIGGRLLEMAQRAPEFASEAADQIDRAIVLRRPNRLRSTALDQLGLAEARLIQGELEEACRLGHAALSTVEQTASDRVRVKLREMFARTEYVANVHVVAELRDRMRVLVAGPV</sequence>
<dbReference type="EMBL" id="CP017839">
    <property type="protein sequence ID" value="APA97909.1"/>
    <property type="molecule type" value="Genomic_DNA"/>
</dbReference>
<dbReference type="GeneID" id="93376083"/>
<accession>A0ABC9YYH9</accession>
<dbReference type="KEGG" id="nsr:NS506_03860"/>
<keyword evidence="3" id="KW-1185">Reference proteome</keyword>
<protein>
    <submittedName>
        <fullName evidence="1">55.5 kDa and 49.5 kDa sporulation protein</fullName>
    </submittedName>
</protein>
<name>A0ABC9YYH9_9NOCA</name>
<evidence type="ECO:0000313" key="1">
    <source>
        <dbReference type="EMBL" id="APA97909.1"/>
    </source>
</evidence>
<organism evidence="2 3">
    <name type="scientific">Nocardia seriolae</name>
    <dbReference type="NCBI Taxonomy" id="37332"/>
    <lineage>
        <taxon>Bacteria</taxon>
        <taxon>Bacillati</taxon>
        <taxon>Actinomycetota</taxon>
        <taxon>Actinomycetes</taxon>
        <taxon>Mycobacteriales</taxon>
        <taxon>Nocardiaceae</taxon>
        <taxon>Nocardia</taxon>
    </lineage>
</organism>
<evidence type="ECO:0000313" key="4">
    <source>
        <dbReference type="Proteomes" id="UP000180166"/>
    </source>
</evidence>
<evidence type="ECO:0000313" key="2">
    <source>
        <dbReference type="EMBL" id="GAP30408.1"/>
    </source>
</evidence>
<reference evidence="3" key="1">
    <citation type="submission" date="2015-07" db="EMBL/GenBank/DDBJ databases">
        <title>Nocardia seriolae U-1 whole genome shotgun sequence.</title>
        <authorList>
            <person name="Imajoh M."/>
            <person name="Fukumoto Y."/>
            <person name="Sukeda M."/>
            <person name="Yamane J."/>
            <person name="Yamasaki K."/>
            <person name="Shimizu M."/>
            <person name="Ohnishi K."/>
            <person name="Oshima S."/>
        </authorList>
    </citation>
    <scope>NUCLEOTIDE SEQUENCE [LARGE SCALE GENOMIC DNA]</scope>
    <source>
        <strain evidence="3">U-1</strain>
    </source>
</reference>
<reference evidence="1 4" key="3">
    <citation type="submission" date="2016-10" db="EMBL/GenBank/DDBJ databases">
        <title>Genome sequence of Nocardia seriolae strain EM150506, isolated from Anguila japonica.</title>
        <authorList>
            <person name="Han H.-J."/>
        </authorList>
    </citation>
    <scope>NUCLEOTIDE SEQUENCE [LARGE SCALE GENOMIC DNA]</scope>
    <source>
        <strain evidence="1 4">EM150506</strain>
    </source>
</reference>
<dbReference type="AlphaFoldDB" id="A0ABC9YYH9"/>
<dbReference type="Proteomes" id="UP000037179">
    <property type="component" value="Unassembled WGS sequence"/>
</dbReference>
<evidence type="ECO:0000313" key="3">
    <source>
        <dbReference type="Proteomes" id="UP000037179"/>
    </source>
</evidence>
<proteinExistence type="predicted"/>
<dbReference type="EMBL" id="BBYQ01000080">
    <property type="protein sequence ID" value="GAP30408.1"/>
    <property type="molecule type" value="Genomic_DNA"/>
</dbReference>
<gene>
    <name evidence="1" type="ORF">NS506_03860</name>
    <name evidence="2" type="ORF">NSK11_contig00080-0004</name>
</gene>
<reference evidence="2 3" key="2">
    <citation type="journal article" date="2016" name="Genome Announc.">
        <title>Draft Genome Sequence of Erythromycin- and Oxytetracycline-Sensitive Nocardia seriolae Strain U-1 (NBRC 110359).</title>
        <authorList>
            <person name="Imajoh M."/>
            <person name="Sukeda M."/>
            <person name="Shimizu M."/>
            <person name="Yamane J."/>
            <person name="Ohnishi K."/>
            <person name="Oshima S."/>
        </authorList>
    </citation>
    <scope>NUCLEOTIDE SEQUENCE [LARGE SCALE GENOMIC DNA]</scope>
    <source>
        <strain evidence="2 3">U-1</strain>
    </source>
</reference>
<dbReference type="Proteomes" id="UP000180166">
    <property type="component" value="Chromosome"/>
</dbReference>